<sequence length="3600" mass="399890">MSPKHGVCLFPTLCGDQKHSRRTIRSITSEDVARSVQEEDGARSGVELTKASWALLLHRYTGLSVVTFGVVEECSSPSCRSCGASIDVEQWEISSAPHVMVRCVQVQSRSEGYSSEQGILNTCVAVQEPCRRHGKIGVNRFVDKQKASHSPSCDLVIGTSWESGELHLSLDYATSLLGDRYAAETLSLFTHIFENQVLSKSSQTDVESLSVSNLRAISTWNAREPQKKPEQCIHTAIQERGRQTPNAPAVRSWDGSLTYKELDALAGRLQAHLQNLGIGPESVVPVYMERSMWVAISMLGILRAGGAFLLLDTSYPLARIADMCRDVKARIIISSDALGERVRHLAEVVLVPSALDLKAEPPIWPFEAKVKPENAAYLAYTSGSTGTPKGIVIEHRCFFAGALAHAKVLAMDHRSRVLHFSSYGFDISILDLLVPLALGGCVCIPSEQQRLDNLAQAMVSLGVNWAFLTPSVARRVESDTVPHLQTLVLGGEPMQPGDMETWSHKIRLMVGYGPAECTVLCTAQPVVQASSVTNIGRPYGGSAWIVSPTDNDHLQPIGAVGELVISGPAVGRGYLSRDAGKENAFLQQHPTWAMSFNLPPSERFYKTGDLVRYEGEHGSLCYLGRKDRQVKIHGQRVELQEIEHRAQELQAGITTAAEVLERPGLKESVLVLFVNVEEDLCLQHSTDLLDTAEDGHVSPALAHLQQQLRERLPRFMVPTVYIPLRYMPLTSSGKLDRKALRCLGDRYLQSQLRARSVQKGERPEDDERESDGSVEDTLRQVCARVLGLHQLRVGANDDFFALGGSSMTAIDLVAKSREAGLLLSVADVLSLQTCAKMAAVVRPASEPARDPSRFELASNSDEWLRMASSQSGIDKDSIEDMYPCTPLQAGLMSLTSMTPGLMVATYAFHLPRNIDVRRFQSAWETVVANTPILRTRIIQLDSNEMVQAVIGTKERPRWETGGSVEDVIRLLDAKEMNPGLPLTHFGLVTNGEGTSSFVLTIHHAALDGWSYLQFWDDLQTAYNAEPLPQRPSFSRFIQYISQQDSAASKEFWIREFQDLQAVPFPSRPPKWEAPEQPSLHRIKIPINPANGSKPWASIIRLSWALVVANMTHSNDVVFGNTVSGRSTPVPGIDQIAGPIIATYPLRIKLQPSMSVEDALREMIERDAGRIEFEHTGLQAIRQFSHEAAAAVDFQTLITIQPQKYWRQSPMLIELARNQEQQFKFNTHILSIIAQITPDCLILEAVFDASVLPSDTVQSIFNRFGCVIGEVCKQPNLALGSVKMITKEDQKSLHVWNQPQLESDPQRMDQLVVAAAQRNLKAEAVCAWDGTLSYGELLRLSHSVAGYLQSLHVQPDTVIAIYMERSKWLPVAVLGSLFAGSAFLLLDPKLPTQRLRDICRDADVRVALTTTKLLSQSQDVLPAQVSSVSTEELVMRKNYSWIAPSVTQSNLMYVMFTSGSTGTPKGVLIEHGMCWSTFSTYKSNLPLSNTVRMFFLAPLSFDIAVLQLLFPLAAGGCVCIPSEDECLSDLAGAITKQRANWLSTTPSVARTLTLAEVPTLATLELGGEGMLPSDVARWADNIDLWTSYGPAECAIMVTSGSVSRHPSRPVGYIGHAVNGSCWVVNPEDHHQLQPHGVIGELLVSGPSIARGYLNKPEQTTKSFIAPPRWTCDFPSAQSSRFYKTGDLVYYGSDGGLHYAGRKDDQVKHHGQRIELAEIEHCARKYDARLGVAADLVTFAEPYGTRLVLFVHEGESTTNQYCRGSQNHLPLVQYPVYPFQEELRSHISQTMPTYMVPSIIIPINHLPLSQNGKLDRRRLRTEAAQLDRETLQRLVVQPSTKRSPSTEQEVIVRGIFARVLGLEESLIGVDDCFFALGGDSITAMRLLSLCREANLALKMAQLLTHKTVAGVCQHVQTTTFQAANAMVDVPGQQFCLSPAQQMFLDHTPSLEVRFNQSFFVRANLAWSEDDWRRAVQHIMDRHSMLRSRFVRDRNGQPGQLVLPDSAGSFRLLFHHVQSREQVSVIAEQAHASVNPISGPQFSLDVLHVDGDGQFALLVAHHMVVDLVSWRVILDDIERLLSSAPSPQRQPLPFKRWIQRQIQYSQTIERPLEVLPVEVRPTDYSYWGITPEQNTFGNASRIEFVLDPSTTSILLDEANNALDTKPQEIFQAALLYSWAQVFHDRETPTVFTEGHGREPWEDEMDLSNTVGWFSTAWPCTIGDTPTATLSEVLYQVKATGRGIPKNGLPYFSARYLNPSCKQQFADHSRVEVLFNYKGQYQQLERTGAAFSQPAWTPDVGMDISPEMPRFAVFDVEVDIVNKGLHVSIWFSDMSSRKTEIARWAAQYEKALYLASEELLSQSNSLTIANIHLLGISFAEAQALGPKICDRLNLTSATLLEDIYPACRSHVGLLSGLTGHAGDHSVCEIQEIVTSRSIDPGMVTEAWRWLAKRHPILRTVLLDDLCSTLGPLHVVIKKVEPNVVVLPASSKPVQALELFPSTISSAHLPVNSLAICQGLDGRVIIRLESSHVMIDGTSISLLLRDFCDAINGQMNQNKPPVYRTYVEHVSQLPQGPVDSYWKETLSGAQPCVFPALTAPASSLEMKTAHRQIENPQIVHDFWRLHGLTLTNLCQLAWAVVLRRYTRTSDILFGTLLAGRDYPIPDIWQIVGPCINILPCRIQVEDDLVVLDVLKRNQVDMQHRADHQNCSLPQVMKNSGLDLSIPFNTCLTVQPSLSGMTPTSKDEAATLRLIKHHDPTEFELSVAVFFSSEKLEVHLRYWTPFLHVASNSRNDDMAGCVCGILFIGTPHKGSDLASFLNVLNTVVKTLFRRAPDAIVQDLSANSRHLLELDQLLRFRLGKIDIYSFYELKPMGSLKTPVVEKHSALLNLPSEIEQIGLDANHRQMCKPVDQNDFIYETIAQRILHIMNRQIHKEQFSNELMEMTKRFADRQLRQISLLARIQSQQQISGTFPELFMAGFSVTQGTGPPIEPNALVDVLKDLPPPQAKGYIKGLQRLFESSESLYKMIRFAELQREQLKSEATKLDLDTQQKADKRIADLTAENKLLKDQLGAAKLAVGASKITAQRAMLDSKITMHGGRGFYESAEIVEAHRKPPHPFQFQVNLDGYDWEEEERAGEGIYDEANHSTVPAAAEASTYATVCTVEREAILDTGGRDKISDDSFQIDLQSDDFLQKEADWHYREYTAGQRTASDEGCSPEYSVVDKWQDNGTQFFPILVPSEIGEHNKGHGEGDSNDPNADIVIENTELAHQDMEVPVFESKEPSTGLQRPIFRLTYPTPVPSRRPSPSPDEQVSTKEVKPGLSNPKIDDTTANLEGKPTSSTSDNIAWGVNQTKSCEVETSDVRYGPMNSDFAPSTYPGLSAMDVPVFEPVNQRADTMPDCFAEDLEFAATLAAGLADSGFDPNLIVDDPSYTRRESPPGMQNVMDGHNVYQVPFAEAVTDLSEYDAETGVNRPKSGSSDSTEEWSVRTRRREMAKRQPLSSAPDRDTDIPEEIHLPEPKSQAEDTEKKPKFDEEGLVQTRIMSEGILNSLRIALTHGQELFESLDNAGTGTSDEDSLKASDDESEYSNEYEGDDKLEDVQDQE</sequence>
<reference evidence="10 11" key="1">
    <citation type="submission" date="2015-09" db="EMBL/GenBank/DDBJ databases">
        <title>Draft genome of a European isolate of the apple canker pathogen Neonectria ditissima.</title>
        <authorList>
            <person name="Gomez-Cortecero A."/>
            <person name="Harrison R.J."/>
            <person name="Armitage A.D."/>
        </authorList>
    </citation>
    <scope>NUCLEOTIDE SEQUENCE [LARGE SCALE GENOMIC DNA]</scope>
    <source>
        <strain evidence="10 11">R09/05</strain>
    </source>
</reference>
<keyword evidence="7" id="KW-0175">Coiled coil</keyword>
<keyword evidence="5" id="KW-0413">Isomerase</keyword>
<dbReference type="GO" id="GO:0016874">
    <property type="term" value="F:ligase activity"/>
    <property type="evidence" value="ECO:0007669"/>
    <property type="project" value="UniProtKB-KW"/>
</dbReference>
<dbReference type="Gene3D" id="1.10.1200.10">
    <property type="entry name" value="ACP-like"/>
    <property type="match status" value="2"/>
</dbReference>
<dbReference type="Gene3D" id="3.30.559.10">
    <property type="entry name" value="Chloramphenicol acetyltransferase-like domain"/>
    <property type="match status" value="3"/>
</dbReference>
<dbReference type="InterPro" id="IPR020845">
    <property type="entry name" value="AMP-binding_CS"/>
</dbReference>
<dbReference type="OrthoDB" id="416786at2759"/>
<dbReference type="FunFam" id="3.30.559.30:FF:000003">
    <property type="entry name" value="Nonribosomal peptide synthase SidD"/>
    <property type="match status" value="1"/>
</dbReference>
<dbReference type="EMBL" id="LKCW01000001">
    <property type="protein sequence ID" value="KPM46403.1"/>
    <property type="molecule type" value="Genomic_DNA"/>
</dbReference>
<keyword evidence="4" id="KW-0677">Repeat</keyword>
<feature type="compositionally biased region" description="Acidic residues" evidence="8">
    <location>
        <begin position="763"/>
        <end position="774"/>
    </location>
</feature>
<accession>A0A0P7BWP4</accession>
<dbReference type="FunFam" id="3.30.300.30:FF:000015">
    <property type="entry name" value="Nonribosomal peptide synthase SidD"/>
    <property type="match status" value="2"/>
</dbReference>
<protein>
    <submittedName>
        <fullName evidence="10">Nonribosomal peptide synthetase 12</fullName>
    </submittedName>
</protein>
<dbReference type="GO" id="GO:0005737">
    <property type="term" value="C:cytoplasm"/>
    <property type="evidence" value="ECO:0007669"/>
    <property type="project" value="TreeGrafter"/>
</dbReference>
<evidence type="ECO:0000256" key="5">
    <source>
        <dbReference type="ARBA" id="ARBA00023235"/>
    </source>
</evidence>
<dbReference type="InterPro" id="IPR009081">
    <property type="entry name" value="PP-bd_ACP"/>
</dbReference>
<dbReference type="InterPro" id="IPR045851">
    <property type="entry name" value="AMP-bd_C_sf"/>
</dbReference>
<evidence type="ECO:0000256" key="3">
    <source>
        <dbReference type="ARBA" id="ARBA00022598"/>
    </source>
</evidence>
<keyword evidence="1" id="KW-0596">Phosphopantetheine</keyword>
<dbReference type="GO" id="GO:0044550">
    <property type="term" value="P:secondary metabolite biosynthetic process"/>
    <property type="evidence" value="ECO:0007669"/>
    <property type="project" value="TreeGrafter"/>
</dbReference>
<dbReference type="STRING" id="78410.A0A0P7BWP4"/>
<dbReference type="CDD" id="cd19542">
    <property type="entry name" value="CT_NRPS-like"/>
    <property type="match status" value="1"/>
</dbReference>
<dbReference type="Pfam" id="PF00550">
    <property type="entry name" value="PP-binding"/>
    <property type="match status" value="2"/>
</dbReference>
<dbReference type="Gene3D" id="3.40.50.12780">
    <property type="entry name" value="N-terminal domain of ligase-like"/>
    <property type="match status" value="1"/>
</dbReference>
<keyword evidence="2" id="KW-0597">Phosphoprotein</keyword>
<feature type="domain" description="Carrier" evidence="9">
    <location>
        <begin position="772"/>
        <end position="845"/>
    </location>
</feature>
<feature type="compositionally biased region" description="Acidic residues" evidence="8">
    <location>
        <begin position="3579"/>
        <end position="3600"/>
    </location>
</feature>
<dbReference type="InterPro" id="IPR001242">
    <property type="entry name" value="Condensation_dom"/>
</dbReference>
<dbReference type="InterPro" id="IPR000873">
    <property type="entry name" value="AMP-dep_synth/lig_dom"/>
</dbReference>
<evidence type="ECO:0000256" key="4">
    <source>
        <dbReference type="ARBA" id="ARBA00022737"/>
    </source>
</evidence>
<dbReference type="CDD" id="cd19545">
    <property type="entry name" value="FUM14_C_NRPS-like"/>
    <property type="match status" value="1"/>
</dbReference>
<feature type="coiled-coil region" evidence="7">
    <location>
        <begin position="3017"/>
        <end position="3073"/>
    </location>
</feature>
<feature type="domain" description="Carrier" evidence="9">
    <location>
        <begin position="1841"/>
        <end position="1917"/>
    </location>
</feature>
<evidence type="ECO:0000256" key="1">
    <source>
        <dbReference type="ARBA" id="ARBA00022450"/>
    </source>
</evidence>
<dbReference type="SMART" id="SM00823">
    <property type="entry name" value="PKS_PP"/>
    <property type="match status" value="2"/>
</dbReference>
<dbReference type="InterPro" id="IPR042099">
    <property type="entry name" value="ANL_N_sf"/>
</dbReference>
<dbReference type="CDD" id="cd19534">
    <property type="entry name" value="E_NRPS"/>
    <property type="match status" value="1"/>
</dbReference>
<proteinExistence type="inferred from homology"/>
<evidence type="ECO:0000256" key="2">
    <source>
        <dbReference type="ARBA" id="ARBA00022553"/>
    </source>
</evidence>
<dbReference type="CDD" id="cd05918">
    <property type="entry name" value="A_NRPS_SidN3_like"/>
    <property type="match status" value="2"/>
</dbReference>
<dbReference type="Gene3D" id="3.30.559.30">
    <property type="entry name" value="Nonribosomal peptide synthetase, condensation domain"/>
    <property type="match status" value="3"/>
</dbReference>
<dbReference type="GO" id="GO:0016853">
    <property type="term" value="F:isomerase activity"/>
    <property type="evidence" value="ECO:0007669"/>
    <property type="project" value="UniProtKB-KW"/>
</dbReference>
<feature type="region of interest" description="Disordered" evidence="8">
    <location>
        <begin position="3291"/>
        <end position="3342"/>
    </location>
</feature>
<dbReference type="GO" id="GO:0031177">
    <property type="term" value="F:phosphopantetheine binding"/>
    <property type="evidence" value="ECO:0007669"/>
    <property type="project" value="InterPro"/>
</dbReference>
<evidence type="ECO:0000313" key="10">
    <source>
        <dbReference type="EMBL" id="KPM46403.1"/>
    </source>
</evidence>
<keyword evidence="11" id="KW-1185">Reference proteome</keyword>
<name>A0A0P7BWP4_9HYPO</name>
<feature type="region of interest" description="Disordered" evidence="8">
    <location>
        <begin position="754"/>
        <end position="775"/>
    </location>
</feature>
<organism evidence="10 11">
    <name type="scientific">Neonectria ditissima</name>
    <dbReference type="NCBI Taxonomy" id="78410"/>
    <lineage>
        <taxon>Eukaryota</taxon>
        <taxon>Fungi</taxon>
        <taxon>Dikarya</taxon>
        <taxon>Ascomycota</taxon>
        <taxon>Pezizomycotina</taxon>
        <taxon>Sordariomycetes</taxon>
        <taxon>Hypocreomycetidae</taxon>
        <taxon>Hypocreales</taxon>
        <taxon>Nectriaceae</taxon>
        <taxon>Neonectria</taxon>
    </lineage>
</organism>
<dbReference type="SUPFAM" id="SSF56801">
    <property type="entry name" value="Acetyl-CoA synthetase-like"/>
    <property type="match status" value="2"/>
</dbReference>
<dbReference type="InterPro" id="IPR023213">
    <property type="entry name" value="CAT-like_dom_sf"/>
</dbReference>
<feature type="compositionally biased region" description="Basic and acidic residues" evidence="8">
    <location>
        <begin position="3500"/>
        <end position="3530"/>
    </location>
</feature>
<dbReference type="SUPFAM" id="SSF47336">
    <property type="entry name" value="ACP-like"/>
    <property type="match status" value="2"/>
</dbReference>
<evidence type="ECO:0000256" key="6">
    <source>
        <dbReference type="ARBA" id="ARBA00029454"/>
    </source>
</evidence>
<evidence type="ECO:0000256" key="8">
    <source>
        <dbReference type="SAM" id="MobiDB-lite"/>
    </source>
</evidence>
<comment type="caution">
    <text evidence="10">The sequence shown here is derived from an EMBL/GenBank/DDBJ whole genome shotgun (WGS) entry which is preliminary data.</text>
</comment>
<gene>
    <name evidence="10" type="ORF">AK830_g104</name>
</gene>
<dbReference type="Gene3D" id="3.30.300.30">
    <property type="match status" value="2"/>
</dbReference>
<dbReference type="SUPFAM" id="SSF52777">
    <property type="entry name" value="CoA-dependent acyltransferases"/>
    <property type="match status" value="6"/>
</dbReference>
<feature type="compositionally biased region" description="Pro residues" evidence="8">
    <location>
        <begin position="3294"/>
        <end position="3304"/>
    </location>
</feature>
<feature type="compositionally biased region" description="Polar residues" evidence="8">
    <location>
        <begin position="3326"/>
        <end position="3342"/>
    </location>
</feature>
<comment type="similarity">
    <text evidence="6">Belongs to the NRP synthetase family.</text>
</comment>
<dbReference type="NCBIfam" id="TIGR01733">
    <property type="entry name" value="AA-adenyl-dom"/>
    <property type="match status" value="2"/>
</dbReference>
<dbReference type="FunFam" id="3.40.50.12780:FF:000014">
    <property type="entry name" value="Nonribosomal peptide synthetase 1"/>
    <property type="match status" value="1"/>
</dbReference>
<dbReference type="InterPro" id="IPR010071">
    <property type="entry name" value="AA_adenyl_dom"/>
</dbReference>
<feature type="region of interest" description="Disordered" evidence="8">
    <location>
        <begin position="3463"/>
        <end position="3530"/>
    </location>
</feature>
<dbReference type="InterPro" id="IPR020806">
    <property type="entry name" value="PKS_PP-bd"/>
</dbReference>
<evidence type="ECO:0000256" key="7">
    <source>
        <dbReference type="SAM" id="Coils"/>
    </source>
</evidence>
<dbReference type="Pfam" id="PF00501">
    <property type="entry name" value="AMP-binding"/>
    <property type="match status" value="2"/>
</dbReference>
<dbReference type="InterPro" id="IPR036736">
    <property type="entry name" value="ACP-like_sf"/>
</dbReference>
<dbReference type="Gene3D" id="2.30.38.10">
    <property type="entry name" value="Luciferase, Domain 3"/>
    <property type="match status" value="1"/>
</dbReference>
<dbReference type="PANTHER" id="PTHR45527:SF16">
    <property type="entry name" value="NONRIBOSOMAL PEPTIDE SYNTHASE ATNA-RELATED"/>
    <property type="match status" value="1"/>
</dbReference>
<dbReference type="PANTHER" id="PTHR45527">
    <property type="entry name" value="NONRIBOSOMAL PEPTIDE SYNTHETASE"/>
    <property type="match status" value="1"/>
</dbReference>
<dbReference type="Gene3D" id="3.40.50.980">
    <property type="match status" value="2"/>
</dbReference>
<dbReference type="FunFam" id="3.30.559.30:FF:000002">
    <property type="entry name" value="Nonribosomal peptide synthase Pes1"/>
    <property type="match status" value="1"/>
</dbReference>
<dbReference type="GO" id="GO:0043041">
    <property type="term" value="P:amino acid activation for nonribosomal peptide biosynthetic process"/>
    <property type="evidence" value="ECO:0007669"/>
    <property type="project" value="TreeGrafter"/>
</dbReference>
<dbReference type="PROSITE" id="PS50075">
    <property type="entry name" value="CARRIER"/>
    <property type="match status" value="2"/>
</dbReference>
<dbReference type="PROSITE" id="PS00455">
    <property type="entry name" value="AMP_BINDING"/>
    <property type="match status" value="2"/>
</dbReference>
<evidence type="ECO:0000259" key="9">
    <source>
        <dbReference type="PROSITE" id="PS50075"/>
    </source>
</evidence>
<feature type="region of interest" description="Disordered" evidence="8">
    <location>
        <begin position="3561"/>
        <end position="3600"/>
    </location>
</feature>
<keyword evidence="3" id="KW-0436">Ligase</keyword>
<evidence type="ECO:0000313" key="11">
    <source>
        <dbReference type="Proteomes" id="UP000050424"/>
    </source>
</evidence>
<dbReference type="Pfam" id="PF00668">
    <property type="entry name" value="Condensation"/>
    <property type="match status" value="3"/>
</dbReference>
<dbReference type="Proteomes" id="UP000050424">
    <property type="component" value="Unassembled WGS sequence"/>
</dbReference>